<accession>A0A699TT33</accession>
<proteinExistence type="predicted"/>
<organism evidence="1">
    <name type="scientific">Tanacetum cinerariifolium</name>
    <name type="common">Dalmatian daisy</name>
    <name type="synonym">Chrysanthemum cinerariifolium</name>
    <dbReference type="NCBI Taxonomy" id="118510"/>
    <lineage>
        <taxon>Eukaryota</taxon>
        <taxon>Viridiplantae</taxon>
        <taxon>Streptophyta</taxon>
        <taxon>Embryophyta</taxon>
        <taxon>Tracheophyta</taxon>
        <taxon>Spermatophyta</taxon>
        <taxon>Magnoliopsida</taxon>
        <taxon>eudicotyledons</taxon>
        <taxon>Gunneridae</taxon>
        <taxon>Pentapetalae</taxon>
        <taxon>asterids</taxon>
        <taxon>campanulids</taxon>
        <taxon>Asterales</taxon>
        <taxon>Asteraceae</taxon>
        <taxon>Asteroideae</taxon>
        <taxon>Anthemideae</taxon>
        <taxon>Anthemidinae</taxon>
        <taxon>Tanacetum</taxon>
    </lineage>
</organism>
<protein>
    <submittedName>
        <fullName evidence="1">Uncharacterized protein</fullName>
    </submittedName>
</protein>
<sequence>AATVIIRNLTTEAHMHRYRGISQDDFVREMRQLGPGLYVLGLDYHVGFLRVREGGAVQMVHSSYTGAGGVSDDAVEAHLLARGQHGILGMVARHERADGGRPLAQLAQVAEILQINLLAAGGGGFEHVVEVAGHGLIVGGHKKGAGSDKE</sequence>
<evidence type="ECO:0000313" key="1">
    <source>
        <dbReference type="EMBL" id="GFD12299.1"/>
    </source>
</evidence>
<gene>
    <name evidence="1" type="ORF">Tci_884268</name>
</gene>
<reference evidence="1" key="1">
    <citation type="journal article" date="2019" name="Sci. Rep.">
        <title>Draft genome of Tanacetum cinerariifolium, the natural source of mosquito coil.</title>
        <authorList>
            <person name="Yamashiro T."/>
            <person name="Shiraishi A."/>
            <person name="Satake H."/>
            <person name="Nakayama K."/>
        </authorList>
    </citation>
    <scope>NUCLEOTIDE SEQUENCE</scope>
</reference>
<comment type="caution">
    <text evidence="1">The sequence shown here is derived from an EMBL/GenBank/DDBJ whole genome shotgun (WGS) entry which is preliminary data.</text>
</comment>
<feature type="non-terminal residue" evidence="1">
    <location>
        <position position="1"/>
    </location>
</feature>
<dbReference type="AlphaFoldDB" id="A0A699TT33"/>
<name>A0A699TT33_TANCI</name>
<dbReference type="EMBL" id="BKCJ011264709">
    <property type="protein sequence ID" value="GFD12299.1"/>
    <property type="molecule type" value="Genomic_DNA"/>
</dbReference>